<accession>A0ABX5N1E4</accession>
<dbReference type="InterPro" id="IPR036390">
    <property type="entry name" value="WH_DNA-bd_sf"/>
</dbReference>
<proteinExistence type="predicted"/>
<dbReference type="EMBL" id="QGLG01000002">
    <property type="protein sequence ID" value="PXY84952.1"/>
    <property type="molecule type" value="Genomic_DNA"/>
</dbReference>
<dbReference type="SUPFAM" id="SSF46785">
    <property type="entry name" value="Winged helix' DNA-binding domain"/>
    <property type="match status" value="1"/>
</dbReference>
<reference evidence="2 3" key="1">
    <citation type="submission" date="2018-05" db="EMBL/GenBank/DDBJ databases">
        <title>Reference genomes for bee gut microbiota database.</title>
        <authorList>
            <person name="Ellegaard K.M."/>
        </authorList>
    </citation>
    <scope>NUCLEOTIDE SEQUENCE [LARGE SCALE GENOMIC DNA]</scope>
    <source>
        <strain evidence="2 3">ESL0184</strain>
    </source>
</reference>
<dbReference type="PANTHER" id="PTHR33169">
    <property type="entry name" value="PADR-FAMILY TRANSCRIPTIONAL REGULATOR"/>
    <property type="match status" value="1"/>
</dbReference>
<keyword evidence="3" id="KW-1185">Reference proteome</keyword>
<dbReference type="Gene3D" id="1.10.10.10">
    <property type="entry name" value="Winged helix-like DNA-binding domain superfamily/Winged helix DNA-binding domain"/>
    <property type="match status" value="1"/>
</dbReference>
<sequence>MLESILIKLYNIIYNIIMKEIIMTIVISNRLLDGVVLAFIKENSGYSRGITNWAKATFGISKSAIYPVLKRLGENNFLLVGTRLFQGRSRNYYQITASGKAELKTIKKEWYSFSTKINQIMGEENE</sequence>
<dbReference type="Proteomes" id="UP000247698">
    <property type="component" value="Unassembled WGS sequence"/>
</dbReference>
<dbReference type="PANTHER" id="PTHR33169:SF14">
    <property type="entry name" value="TRANSCRIPTIONAL REGULATOR RV3488"/>
    <property type="match status" value="1"/>
</dbReference>
<dbReference type="InterPro" id="IPR005149">
    <property type="entry name" value="Tscrpt_reg_PadR_N"/>
</dbReference>
<feature type="domain" description="Transcription regulator PadR N-terminal" evidence="1">
    <location>
        <begin position="36"/>
        <end position="104"/>
    </location>
</feature>
<evidence type="ECO:0000313" key="2">
    <source>
        <dbReference type="EMBL" id="PXY84952.1"/>
    </source>
</evidence>
<comment type="caution">
    <text evidence="2">The sequence shown here is derived from an EMBL/GenBank/DDBJ whole genome shotgun (WGS) entry which is preliminary data.</text>
</comment>
<evidence type="ECO:0000313" key="3">
    <source>
        <dbReference type="Proteomes" id="UP000247698"/>
    </source>
</evidence>
<dbReference type="InterPro" id="IPR036388">
    <property type="entry name" value="WH-like_DNA-bd_sf"/>
</dbReference>
<dbReference type="Pfam" id="PF03551">
    <property type="entry name" value="PadR"/>
    <property type="match status" value="1"/>
</dbReference>
<protein>
    <submittedName>
        <fullName evidence="2">PadR family transcriptional regulator</fullName>
    </submittedName>
</protein>
<dbReference type="InterPro" id="IPR052509">
    <property type="entry name" value="Metal_resp_DNA-bind_regulator"/>
</dbReference>
<evidence type="ECO:0000259" key="1">
    <source>
        <dbReference type="Pfam" id="PF03551"/>
    </source>
</evidence>
<name>A0ABX5N1E4_9LACO</name>
<organism evidence="2 3">
    <name type="scientific">Lactobacillus melliventris</name>
    <dbReference type="NCBI Taxonomy" id="1218507"/>
    <lineage>
        <taxon>Bacteria</taxon>
        <taxon>Bacillati</taxon>
        <taxon>Bacillota</taxon>
        <taxon>Bacilli</taxon>
        <taxon>Lactobacillales</taxon>
        <taxon>Lactobacillaceae</taxon>
        <taxon>Lactobacillus</taxon>
    </lineage>
</organism>
<gene>
    <name evidence="2" type="ORF">DK873_07400</name>
</gene>